<evidence type="ECO:0008006" key="9">
    <source>
        <dbReference type="Google" id="ProtNLM"/>
    </source>
</evidence>
<name>A0A1A0PUS9_9MYCO</name>
<evidence type="ECO:0000313" key="8">
    <source>
        <dbReference type="Proteomes" id="UP000193811"/>
    </source>
</evidence>
<dbReference type="InterPro" id="IPR008628">
    <property type="entry name" value="GPP34-like"/>
</dbReference>
<evidence type="ECO:0000256" key="4">
    <source>
        <dbReference type="ARBA" id="ARBA00023136"/>
    </source>
</evidence>
<reference evidence="5 7" key="2">
    <citation type="submission" date="2016-06" db="EMBL/GenBank/DDBJ databases">
        <authorList>
            <person name="Kjaerup R.B."/>
            <person name="Dalgaard T.S."/>
            <person name="Juul-Madsen H.R."/>
        </authorList>
    </citation>
    <scope>NUCLEOTIDE SEQUENCE [LARGE SCALE GENOMIC DNA]</scope>
    <source>
        <strain evidence="5 7">ACS1953</strain>
    </source>
</reference>
<dbReference type="EMBL" id="LZHX01000007">
    <property type="protein sequence ID" value="OBF29268.1"/>
    <property type="molecule type" value="Genomic_DNA"/>
</dbReference>
<protein>
    <recommendedName>
        <fullName evidence="9">GPP34 family phosphoprotein</fullName>
    </recommendedName>
</protein>
<dbReference type="RefSeq" id="WP_064894178.1">
    <property type="nucleotide sequence ID" value="NZ_JACKVA010000010.1"/>
</dbReference>
<evidence type="ECO:0000256" key="3">
    <source>
        <dbReference type="ARBA" id="ARBA00023121"/>
    </source>
</evidence>
<dbReference type="EMBL" id="LQOP01000027">
    <property type="protein sequence ID" value="ORV22782.1"/>
    <property type="molecule type" value="Genomic_DNA"/>
</dbReference>
<reference evidence="6 8" key="1">
    <citation type="submission" date="2016-01" db="EMBL/GenBank/DDBJ databases">
        <title>The new phylogeny of the genus Mycobacterium.</title>
        <authorList>
            <person name="Tarcisio F."/>
            <person name="Conor M."/>
            <person name="Antonella G."/>
            <person name="Elisabetta G."/>
            <person name="Giulia F.S."/>
            <person name="Sara T."/>
            <person name="Anna F."/>
            <person name="Clotilde B."/>
            <person name="Roberto B."/>
            <person name="Veronica D.S."/>
            <person name="Fabio R."/>
            <person name="Monica P."/>
            <person name="Olivier J."/>
            <person name="Enrico T."/>
            <person name="Nicola S."/>
        </authorList>
    </citation>
    <scope>NUCLEOTIDE SEQUENCE [LARGE SCALE GENOMIC DNA]</scope>
    <source>
        <strain evidence="6 8">CCUG 50187</strain>
    </source>
</reference>
<evidence type="ECO:0000313" key="6">
    <source>
        <dbReference type="EMBL" id="ORV22782.1"/>
    </source>
</evidence>
<keyword evidence="2" id="KW-0333">Golgi apparatus</keyword>
<dbReference type="GO" id="GO:0012505">
    <property type="term" value="C:endomembrane system"/>
    <property type="evidence" value="ECO:0007669"/>
    <property type="project" value="UniProtKB-ARBA"/>
</dbReference>
<sequence length="223" mass="24086">MAQIAEDLFLLLLDNAAAQPGLDRHRRQRVLSAAVLLDLAYACRIRPAMAGEPIEAGRLIALAGSWPADPVGDPAFELLQRRPLRAGTAVAKLSKHVQPTLETHLERLGQIRRVPMPGKGFPGKTVYCWPLTNRERVSQVRAALLATLFDGHNPVPAIAAIICLLHAVDGLGAVLSLNDRGWRWVHARSTEIATGIWVDESAAALPDMNLAVTTSALRPALMG</sequence>
<gene>
    <name evidence="5" type="ORF">A5726_02115</name>
    <name evidence="6" type="ORF">AWB98_24175</name>
</gene>
<comment type="caution">
    <text evidence="5">The sequence shown here is derived from an EMBL/GenBank/DDBJ whole genome shotgun (WGS) entry which is preliminary data.</text>
</comment>
<dbReference type="Proteomes" id="UP000193811">
    <property type="component" value="Unassembled WGS sequence"/>
</dbReference>
<evidence type="ECO:0000313" key="5">
    <source>
        <dbReference type="EMBL" id="OBF29268.1"/>
    </source>
</evidence>
<accession>A0A1A0PUS9</accession>
<comment type="subcellular location">
    <subcellularLocation>
        <location evidence="1">Golgi apparatus membrane</location>
        <topology evidence="1">Peripheral membrane protein</topology>
        <orientation evidence="1">Cytoplasmic side</orientation>
    </subcellularLocation>
</comment>
<dbReference type="GO" id="GO:0005737">
    <property type="term" value="C:cytoplasm"/>
    <property type="evidence" value="ECO:0007669"/>
    <property type="project" value="UniProtKB-ARBA"/>
</dbReference>
<organism evidence="5 7">
    <name type="scientific">Mycolicibacterium conceptionense</name>
    <dbReference type="NCBI Taxonomy" id="451644"/>
    <lineage>
        <taxon>Bacteria</taxon>
        <taxon>Bacillati</taxon>
        <taxon>Actinomycetota</taxon>
        <taxon>Actinomycetes</taxon>
        <taxon>Mycobacteriales</taxon>
        <taxon>Mycobacteriaceae</taxon>
        <taxon>Mycolicibacterium</taxon>
    </lineage>
</organism>
<dbReference type="GO" id="GO:0070273">
    <property type="term" value="F:phosphatidylinositol-4-phosphate binding"/>
    <property type="evidence" value="ECO:0007669"/>
    <property type="project" value="InterPro"/>
</dbReference>
<dbReference type="Proteomes" id="UP000093779">
    <property type="component" value="Unassembled WGS sequence"/>
</dbReference>
<evidence type="ECO:0000256" key="1">
    <source>
        <dbReference type="ARBA" id="ARBA00004255"/>
    </source>
</evidence>
<dbReference type="Gene3D" id="1.10.3630.10">
    <property type="entry name" value="yeast vps74-n-term truncation variant domain like"/>
    <property type="match status" value="1"/>
</dbReference>
<proteinExistence type="predicted"/>
<keyword evidence="3" id="KW-0446">Lipid-binding</keyword>
<evidence type="ECO:0000256" key="2">
    <source>
        <dbReference type="ARBA" id="ARBA00023034"/>
    </source>
</evidence>
<keyword evidence="4" id="KW-0472">Membrane</keyword>
<evidence type="ECO:0000313" key="7">
    <source>
        <dbReference type="Proteomes" id="UP000093779"/>
    </source>
</evidence>
<dbReference type="Pfam" id="PF05719">
    <property type="entry name" value="GPP34"/>
    <property type="match status" value="1"/>
</dbReference>
<keyword evidence="8" id="KW-1185">Reference proteome</keyword>
<dbReference type="InterPro" id="IPR038261">
    <property type="entry name" value="GPP34-like_sf"/>
</dbReference>
<dbReference type="AlphaFoldDB" id="A0A1A0PUS9"/>
<dbReference type="GeneID" id="44298597"/>